<evidence type="ECO:0000313" key="4">
    <source>
        <dbReference type="Proteomes" id="UP000215086"/>
    </source>
</evidence>
<feature type="transmembrane region" description="Helical" evidence="2">
    <location>
        <begin position="133"/>
        <end position="151"/>
    </location>
</feature>
<feature type="region of interest" description="Disordered" evidence="1">
    <location>
        <begin position="211"/>
        <end position="295"/>
    </location>
</feature>
<feature type="transmembrane region" description="Helical" evidence="2">
    <location>
        <begin position="61"/>
        <end position="85"/>
    </location>
</feature>
<sequence>MDRAAKDMANHLPHDMTNDKTSATRPFLFVTLVWLMVALCLLCAGWMFFSAGPIMDDYFLIFLATIVLGIAPPVFMVVAICVEFFTHDRSTASRIISILNDQLDRALRNREGRELTIRRLAGSYFWSLARSHILSYYLPLCFLTVAIWLIQMKRLNNCYPHSVPSLATLSWPIWSLTALSLGVAVLANTLILPIHVRLVQTWQRSSLLSSGEEEAQIESDEHLPSQSPMEHRTETAVYPAGTPEPTPESPPERSFPEEAPALDEGTQSADEKKTRQDEYKPPYHDDADNLFIWEN</sequence>
<dbReference type="AlphaFoldDB" id="A0A286R9J6"/>
<name>A0A286R9J6_9BACT</name>
<dbReference type="EMBL" id="CP018477">
    <property type="protein sequence ID" value="ASV72630.1"/>
    <property type="molecule type" value="Genomic_DNA"/>
</dbReference>
<dbReference type="KEGG" id="ttf:THTE_0028"/>
<protein>
    <submittedName>
        <fullName evidence="3">Uncharacterized protein</fullName>
    </submittedName>
</protein>
<evidence type="ECO:0000256" key="1">
    <source>
        <dbReference type="SAM" id="MobiDB-lite"/>
    </source>
</evidence>
<reference evidence="3 4" key="1">
    <citation type="journal article" name="Front. Microbiol.">
        <title>Sugar Metabolism of the First Thermophilic Planctomycete Thermogutta terrifontis: Comparative Genomic and Transcriptomic Approaches.</title>
        <authorList>
            <person name="Elcheninov A.G."/>
            <person name="Menzel P."/>
            <person name="Gudbergsdottir S.R."/>
            <person name="Slesarev A.I."/>
            <person name="Kadnikov V.V."/>
            <person name="Krogh A."/>
            <person name="Bonch-Osmolovskaya E.A."/>
            <person name="Peng X."/>
            <person name="Kublanov I.V."/>
        </authorList>
    </citation>
    <scope>NUCLEOTIDE SEQUENCE [LARGE SCALE GENOMIC DNA]</scope>
    <source>
        <strain evidence="3 4">R1</strain>
    </source>
</reference>
<keyword evidence="2" id="KW-1133">Transmembrane helix</keyword>
<feature type="compositionally biased region" description="Basic and acidic residues" evidence="1">
    <location>
        <begin position="269"/>
        <end position="287"/>
    </location>
</feature>
<proteinExistence type="predicted"/>
<feature type="compositionally biased region" description="Basic and acidic residues" evidence="1">
    <location>
        <begin position="219"/>
        <end position="234"/>
    </location>
</feature>
<feature type="transmembrane region" description="Helical" evidence="2">
    <location>
        <begin position="171"/>
        <end position="194"/>
    </location>
</feature>
<accession>A0A286R9J6</accession>
<feature type="transmembrane region" description="Helical" evidence="2">
    <location>
        <begin position="27"/>
        <end position="49"/>
    </location>
</feature>
<keyword evidence="4" id="KW-1185">Reference proteome</keyword>
<keyword evidence="2" id="KW-0472">Membrane</keyword>
<evidence type="ECO:0000313" key="3">
    <source>
        <dbReference type="EMBL" id="ASV72630.1"/>
    </source>
</evidence>
<dbReference type="Proteomes" id="UP000215086">
    <property type="component" value="Chromosome"/>
</dbReference>
<organism evidence="3 4">
    <name type="scientific">Thermogutta terrifontis</name>
    <dbReference type="NCBI Taxonomy" id="1331910"/>
    <lineage>
        <taxon>Bacteria</taxon>
        <taxon>Pseudomonadati</taxon>
        <taxon>Planctomycetota</taxon>
        <taxon>Planctomycetia</taxon>
        <taxon>Pirellulales</taxon>
        <taxon>Thermoguttaceae</taxon>
        <taxon>Thermogutta</taxon>
    </lineage>
</organism>
<gene>
    <name evidence="3" type="ORF">THTE_0028</name>
</gene>
<evidence type="ECO:0000256" key="2">
    <source>
        <dbReference type="SAM" id="Phobius"/>
    </source>
</evidence>
<keyword evidence="2" id="KW-0812">Transmembrane</keyword>